<feature type="signal peptide" evidence="1">
    <location>
        <begin position="1"/>
        <end position="21"/>
    </location>
</feature>
<keyword evidence="1" id="KW-0732">Signal</keyword>
<dbReference type="Proteomes" id="UP000030008">
    <property type="component" value="Unassembled WGS sequence"/>
</dbReference>
<reference evidence="2 3" key="1">
    <citation type="submission" date="2014-08" db="EMBL/GenBank/DDBJ databases">
        <title>Clostridium innocuum, an unnegligible vancomycin-resistant pathogen causing extra-intestinal infections.</title>
        <authorList>
            <person name="Feng Y."/>
            <person name="Chiu C.-H."/>
        </authorList>
    </citation>
    <scope>NUCLEOTIDE SEQUENCE [LARGE SCALE GENOMIC DNA]</scope>
    <source>
        <strain evidence="2 3">AN88</strain>
    </source>
</reference>
<evidence type="ECO:0000313" key="2">
    <source>
        <dbReference type="EMBL" id="KGJ52817.1"/>
    </source>
</evidence>
<evidence type="ECO:0000256" key="1">
    <source>
        <dbReference type="SAM" id="SignalP"/>
    </source>
</evidence>
<dbReference type="EMBL" id="JQIF01000052">
    <property type="protein sequence ID" value="KGJ52817.1"/>
    <property type="molecule type" value="Genomic_DNA"/>
</dbReference>
<sequence>MKKILLLCLVFLCLGSFTACSKAGNTATADGQEQNLEESDFSKLVKDDNILKVSSKDTDITVKLGSVPKDLVVSGELLDASGKPLYNHVVKISFQEKDGNIVFQNEALLLSAVSSDSDILKKSLLAYRIHSESENMDWHLLVQLQDV</sequence>
<name>A0A099I6C9_CLOIN</name>
<evidence type="ECO:0008006" key="4">
    <source>
        <dbReference type="Google" id="ProtNLM"/>
    </source>
</evidence>
<dbReference type="RefSeq" id="WP_044905759.1">
    <property type="nucleotide sequence ID" value="NZ_JAJFDN010000018.1"/>
</dbReference>
<feature type="chain" id="PRO_5039252160" description="Lipoprotein" evidence="1">
    <location>
        <begin position="22"/>
        <end position="147"/>
    </location>
</feature>
<evidence type="ECO:0000313" key="3">
    <source>
        <dbReference type="Proteomes" id="UP000030008"/>
    </source>
</evidence>
<dbReference type="AlphaFoldDB" id="A0A099I6C9"/>
<gene>
    <name evidence="2" type="ORF">CIAN88_12535</name>
</gene>
<organism evidence="2 3">
    <name type="scientific">Clostridium innocuum</name>
    <dbReference type="NCBI Taxonomy" id="1522"/>
    <lineage>
        <taxon>Bacteria</taxon>
        <taxon>Bacillati</taxon>
        <taxon>Bacillota</taxon>
        <taxon>Clostridia</taxon>
        <taxon>Eubacteriales</taxon>
        <taxon>Clostridiaceae</taxon>
        <taxon>Clostridium</taxon>
    </lineage>
</organism>
<proteinExistence type="predicted"/>
<dbReference type="PROSITE" id="PS51257">
    <property type="entry name" value="PROKAR_LIPOPROTEIN"/>
    <property type="match status" value="1"/>
</dbReference>
<protein>
    <recommendedName>
        <fullName evidence="4">Lipoprotein</fullName>
    </recommendedName>
</protein>
<accession>A0A099I6C9</accession>
<comment type="caution">
    <text evidence="2">The sequence shown here is derived from an EMBL/GenBank/DDBJ whole genome shotgun (WGS) entry which is preliminary data.</text>
</comment>